<dbReference type="Proteomes" id="UP001143981">
    <property type="component" value="Unassembled WGS sequence"/>
</dbReference>
<dbReference type="InterPro" id="IPR018808">
    <property type="entry name" value="Muniscin_C"/>
</dbReference>
<feature type="region of interest" description="Disordered" evidence="1">
    <location>
        <begin position="344"/>
        <end position="406"/>
    </location>
</feature>
<reference evidence="3" key="1">
    <citation type="submission" date="2022-07" db="EMBL/GenBank/DDBJ databases">
        <title>Phylogenomic reconstructions and comparative analyses of Kickxellomycotina fungi.</title>
        <authorList>
            <person name="Reynolds N.K."/>
            <person name="Stajich J.E."/>
            <person name="Barry K."/>
            <person name="Grigoriev I.V."/>
            <person name="Crous P."/>
            <person name="Smith M.E."/>
        </authorList>
    </citation>
    <scope>NUCLEOTIDE SEQUENCE</scope>
    <source>
        <strain evidence="3">BCRC 34381</strain>
    </source>
</reference>
<organism evidence="3 4">
    <name type="scientific">Coemansia biformis</name>
    <dbReference type="NCBI Taxonomy" id="1286918"/>
    <lineage>
        <taxon>Eukaryota</taxon>
        <taxon>Fungi</taxon>
        <taxon>Fungi incertae sedis</taxon>
        <taxon>Zoopagomycota</taxon>
        <taxon>Kickxellomycotina</taxon>
        <taxon>Kickxellomycetes</taxon>
        <taxon>Kickxellales</taxon>
        <taxon>Kickxellaceae</taxon>
        <taxon>Coemansia</taxon>
    </lineage>
</organism>
<feature type="compositionally biased region" description="Basic and acidic residues" evidence="1">
    <location>
        <begin position="345"/>
        <end position="361"/>
    </location>
</feature>
<feature type="compositionally biased region" description="Polar residues" evidence="1">
    <location>
        <begin position="698"/>
        <end position="717"/>
    </location>
</feature>
<feature type="compositionally biased region" description="Low complexity" evidence="1">
    <location>
        <begin position="601"/>
        <end position="611"/>
    </location>
</feature>
<feature type="compositionally biased region" description="Polar residues" evidence="1">
    <location>
        <begin position="575"/>
        <end position="585"/>
    </location>
</feature>
<gene>
    <name evidence="3" type="ORF">LPJ61_002696</name>
</gene>
<feature type="region of interest" description="Disordered" evidence="1">
    <location>
        <begin position="493"/>
        <end position="514"/>
    </location>
</feature>
<feature type="compositionally biased region" description="Basic and acidic residues" evidence="1">
    <location>
        <begin position="372"/>
        <end position="382"/>
    </location>
</feature>
<evidence type="ECO:0000259" key="2">
    <source>
        <dbReference type="Pfam" id="PF10291"/>
    </source>
</evidence>
<feature type="region of interest" description="Disordered" evidence="1">
    <location>
        <begin position="418"/>
        <end position="439"/>
    </location>
</feature>
<evidence type="ECO:0000313" key="4">
    <source>
        <dbReference type="Proteomes" id="UP001143981"/>
    </source>
</evidence>
<dbReference type="EMBL" id="JANBOI010000367">
    <property type="protein sequence ID" value="KAJ1731103.1"/>
    <property type="molecule type" value="Genomic_DNA"/>
</dbReference>
<feature type="region of interest" description="Disordered" evidence="1">
    <location>
        <begin position="196"/>
        <end position="228"/>
    </location>
</feature>
<feature type="compositionally biased region" description="Low complexity" evidence="1">
    <location>
        <begin position="739"/>
        <end position="773"/>
    </location>
</feature>
<feature type="region of interest" description="Disordered" evidence="1">
    <location>
        <begin position="1069"/>
        <end position="1143"/>
    </location>
</feature>
<feature type="region of interest" description="Disordered" evidence="1">
    <location>
        <begin position="571"/>
        <end position="773"/>
    </location>
</feature>
<feature type="compositionally biased region" description="Low complexity" evidence="1">
    <location>
        <begin position="1088"/>
        <end position="1097"/>
    </location>
</feature>
<sequence>MHLHLAERISTQVVEPLEAFSRSDVWRSARAASKRVQQLASEMRNHHEQIPKLSARTASKASRSSQQARLDAEKRQLLELQQEWQAEIADLVGEFESVDAARFEHVRESVLKYEHYRSEFFKTAHARTTAATAAAQGLQARQRVADAVVRPAGARAETAGAWMESAGEHVDADDAEDKGGPKGFLKLGIFRSKTKRIKKKPSAASHSIASSDVSAHRAASSVTSPDIGRPATVLSVRTAHGTDALDSEPSAGASTSAARPRRSSDRGNSFVSSRSTQQLDGNTESTAPTSAGTDDRRVSAQEGSCDTAEWILAGHSQGSPDVLADSGLSADSLVHVNRLSVIDESSDKTHGSPLHTQHDEPAATAQSPPESPLHDAQPDHGEGAGSSADTEPPRTDPATAPQPRFDDLFSPLVLRAPTESRSHAAASTPAATDSVASTNVRLDSTQVDLDSAFALPPPRSQASTDSNTATATAEPQLLAASEAVGTAHRRNTSMGAGESLSAGGTSEPDDEAAEVEQTFRVNFSIRERAIQDNPDETKAALTRVTTMLRAAPSSGRRNRREVRTMYVSSDAPFVGSTTTPVSSSHPEAAPGITADAKPDVEPNVEPEANPESFVDERAEASTDLAPVMEGEDIGQSPRTLSAMSKEGTEEHPERGIPVATATVPDVDAPAVIEASAVPESEGMTTAPVDDGAEKDTEQSAVADQSTVAEQTLPSAKSQHLKGDGSVRRRAPPPPPPSSHPSYSGTAAPPAQSAAAPTVGAAESSSDSDAVSDMSAYRGRRAGATSGPLTIAMEVQEVLDFRSVLRGEAVEEVDYRVTGEIAMHIQASINPLELAPLRICAQRAETTQWVANPAVVVLDASLTAAMDDGREWYRFVRPDLFAQATGAMRVPVFKFERTGRNDQRVVPVKIICATTRADDGCGLIIFCEPNTEGHFGGSTVEEPAVLLGLEGNVTSQASRPTAVWFRERNSLLWKLDPMHVPRSKQAVVEGEEQAQPQSLAVKVQGTNVQAGALALKFVARNVRIVNIPLCIVRVTSGMQTTQTVVDGPSVQVVRSGKCTYASMIDLAATSEAHQDHQPDSSDSDGGDGESSSGDSSDSAVVGLRADATAGGGAAVKPRPLPEALSEVSPETSTEASAETSASDS</sequence>
<name>A0A9W8CW72_9FUNG</name>
<evidence type="ECO:0000256" key="1">
    <source>
        <dbReference type="SAM" id="MobiDB-lite"/>
    </source>
</evidence>
<feature type="compositionally biased region" description="Low complexity" evidence="1">
    <location>
        <begin position="1124"/>
        <end position="1143"/>
    </location>
</feature>
<feature type="compositionally biased region" description="Polar residues" evidence="1">
    <location>
        <begin position="267"/>
        <end position="292"/>
    </location>
</feature>
<feature type="compositionally biased region" description="Polar residues" evidence="1">
    <location>
        <begin position="204"/>
        <end position="213"/>
    </location>
</feature>
<feature type="domain" description="Muniscin C-terminal" evidence="2">
    <location>
        <begin position="806"/>
        <end position="1001"/>
    </location>
</feature>
<feature type="compositionally biased region" description="Low complexity" evidence="1">
    <location>
        <begin position="52"/>
        <end position="69"/>
    </location>
</feature>
<protein>
    <recommendedName>
        <fullName evidence="2">Muniscin C-terminal domain-containing protein</fullName>
    </recommendedName>
</protein>
<comment type="caution">
    <text evidence="3">The sequence shown here is derived from an EMBL/GenBank/DDBJ whole genome shotgun (WGS) entry which is preliminary data.</text>
</comment>
<keyword evidence="4" id="KW-1185">Reference proteome</keyword>
<feature type="region of interest" description="Disordered" evidence="1">
    <location>
        <begin position="241"/>
        <end position="303"/>
    </location>
</feature>
<dbReference type="Pfam" id="PF10291">
    <property type="entry name" value="muHD"/>
    <property type="match status" value="1"/>
</dbReference>
<feature type="compositionally biased region" description="Polar residues" evidence="1">
    <location>
        <begin position="429"/>
        <end position="439"/>
    </location>
</feature>
<dbReference type="OrthoDB" id="5593455at2759"/>
<dbReference type="InterPro" id="IPR027267">
    <property type="entry name" value="AH/BAR_dom_sf"/>
</dbReference>
<dbReference type="AlphaFoldDB" id="A0A9W8CW72"/>
<dbReference type="Gene3D" id="1.20.1270.60">
    <property type="entry name" value="Arfaptin homology (AH) domain/BAR domain"/>
    <property type="match status" value="1"/>
</dbReference>
<evidence type="ECO:0000313" key="3">
    <source>
        <dbReference type="EMBL" id="KAJ1731103.1"/>
    </source>
</evidence>
<accession>A0A9W8CW72</accession>
<feature type="compositionally biased region" description="Low complexity" evidence="1">
    <location>
        <begin position="460"/>
        <end position="471"/>
    </location>
</feature>
<feature type="region of interest" description="Disordered" evidence="1">
    <location>
        <begin position="42"/>
        <end position="70"/>
    </location>
</feature>
<proteinExistence type="predicted"/>
<feature type="region of interest" description="Disordered" evidence="1">
    <location>
        <begin position="452"/>
        <end position="471"/>
    </location>
</feature>